<evidence type="ECO:0000256" key="6">
    <source>
        <dbReference type="ARBA" id="ARBA00022840"/>
    </source>
</evidence>
<dbReference type="PANTHER" id="PTHR13954:SF6">
    <property type="entry name" value="NON-SPECIFIC SERINE_THREONINE PROTEIN KINASE"/>
    <property type="match status" value="1"/>
</dbReference>
<dbReference type="InterPro" id="IPR045133">
    <property type="entry name" value="IRE1/2-like"/>
</dbReference>
<feature type="repeat" description="ANK" evidence="7">
    <location>
        <begin position="395"/>
        <end position="431"/>
    </location>
</feature>
<evidence type="ECO:0000313" key="12">
    <source>
        <dbReference type="Proteomes" id="UP000076858"/>
    </source>
</evidence>
<dbReference type="PROSITE" id="PS50011">
    <property type="entry name" value="PROTEIN_KINASE_DOM"/>
    <property type="match status" value="1"/>
</dbReference>
<dbReference type="STRING" id="35525.A0A164UKF1"/>
<accession>A0A164UKF1</accession>
<dbReference type="EC" id="2.7.11.1" evidence="1"/>
<feature type="binding site" evidence="8">
    <location>
        <position position="35"/>
    </location>
    <ligand>
        <name>ATP</name>
        <dbReference type="ChEBI" id="CHEBI:30616"/>
    </ligand>
</feature>
<dbReference type="Pfam" id="PF13637">
    <property type="entry name" value="Ank_4"/>
    <property type="match status" value="1"/>
</dbReference>
<dbReference type="Proteomes" id="UP000076858">
    <property type="component" value="Unassembled WGS sequence"/>
</dbReference>
<evidence type="ECO:0000256" key="1">
    <source>
        <dbReference type="ARBA" id="ARBA00012513"/>
    </source>
</evidence>
<dbReference type="Pfam" id="PF12796">
    <property type="entry name" value="Ank_2"/>
    <property type="match status" value="1"/>
</dbReference>
<dbReference type="FunFam" id="3.30.200.20:FF:000077">
    <property type="entry name" value="Putative Serine/threonine-protein kinase/endoribonuclease IRE1"/>
    <property type="match status" value="1"/>
</dbReference>
<dbReference type="InterPro" id="IPR011009">
    <property type="entry name" value="Kinase-like_dom_sf"/>
</dbReference>
<name>A0A164UKF1_9CRUS</name>
<dbReference type="PANTHER" id="PTHR13954">
    <property type="entry name" value="IRE1-RELATED"/>
    <property type="match status" value="1"/>
</dbReference>
<dbReference type="OrthoDB" id="2384350at2759"/>
<keyword evidence="9" id="KW-0175">Coiled coil</keyword>
<keyword evidence="6 8" id="KW-0067">ATP-binding</keyword>
<keyword evidence="2" id="KW-0723">Serine/threonine-protein kinase</keyword>
<dbReference type="PROSITE" id="PS00107">
    <property type="entry name" value="PROTEIN_KINASE_ATP"/>
    <property type="match status" value="1"/>
</dbReference>
<organism evidence="11 12">
    <name type="scientific">Daphnia magna</name>
    <dbReference type="NCBI Taxonomy" id="35525"/>
    <lineage>
        <taxon>Eukaryota</taxon>
        <taxon>Metazoa</taxon>
        <taxon>Ecdysozoa</taxon>
        <taxon>Arthropoda</taxon>
        <taxon>Crustacea</taxon>
        <taxon>Branchiopoda</taxon>
        <taxon>Diplostraca</taxon>
        <taxon>Cladocera</taxon>
        <taxon>Anomopoda</taxon>
        <taxon>Daphniidae</taxon>
        <taxon>Daphnia</taxon>
    </lineage>
</organism>
<dbReference type="PROSITE" id="PS00108">
    <property type="entry name" value="PROTEIN_KINASE_ST"/>
    <property type="match status" value="1"/>
</dbReference>
<dbReference type="SMART" id="SM00248">
    <property type="entry name" value="ANK"/>
    <property type="match status" value="6"/>
</dbReference>
<dbReference type="InterPro" id="IPR002110">
    <property type="entry name" value="Ankyrin_rpt"/>
</dbReference>
<evidence type="ECO:0000256" key="2">
    <source>
        <dbReference type="ARBA" id="ARBA00022527"/>
    </source>
</evidence>
<feature type="coiled-coil region" evidence="9">
    <location>
        <begin position="269"/>
        <end position="296"/>
    </location>
</feature>
<dbReference type="SUPFAM" id="SSF56112">
    <property type="entry name" value="Protein kinase-like (PK-like)"/>
    <property type="match status" value="1"/>
</dbReference>
<feature type="repeat" description="ANK" evidence="7">
    <location>
        <begin position="432"/>
        <end position="468"/>
    </location>
</feature>
<dbReference type="Gene3D" id="1.25.40.20">
    <property type="entry name" value="Ankyrin repeat-containing domain"/>
    <property type="match status" value="3"/>
</dbReference>
<evidence type="ECO:0000256" key="4">
    <source>
        <dbReference type="ARBA" id="ARBA00022741"/>
    </source>
</evidence>
<keyword evidence="7" id="KW-0040">ANK repeat</keyword>
<dbReference type="AlphaFoldDB" id="A0A164UKF1"/>
<dbReference type="GO" id="GO:0070059">
    <property type="term" value="P:intrinsic apoptotic signaling pathway in response to endoplasmic reticulum stress"/>
    <property type="evidence" value="ECO:0007669"/>
    <property type="project" value="TreeGrafter"/>
</dbReference>
<evidence type="ECO:0000256" key="3">
    <source>
        <dbReference type="ARBA" id="ARBA00022679"/>
    </source>
</evidence>
<protein>
    <recommendedName>
        <fullName evidence="1">non-specific serine/threonine protein kinase</fullName>
        <ecNumber evidence="1">2.7.11.1</ecNumber>
    </recommendedName>
</protein>
<dbReference type="GO" id="GO:0051082">
    <property type="term" value="F:unfolded protein binding"/>
    <property type="evidence" value="ECO:0007669"/>
    <property type="project" value="TreeGrafter"/>
</dbReference>
<reference evidence="11 12" key="1">
    <citation type="submission" date="2016-03" db="EMBL/GenBank/DDBJ databases">
        <title>EvidentialGene: Evidence-directed Construction of Genes on Genomes.</title>
        <authorList>
            <person name="Gilbert D.G."/>
            <person name="Choi J.-H."/>
            <person name="Mockaitis K."/>
            <person name="Colbourne J."/>
            <person name="Pfrender M."/>
        </authorList>
    </citation>
    <scope>NUCLEOTIDE SEQUENCE [LARGE SCALE GENOMIC DNA]</scope>
    <source>
        <strain evidence="11 12">Xinb3</strain>
        <tissue evidence="11">Complete organism</tissue>
    </source>
</reference>
<keyword evidence="3" id="KW-0808">Transferase</keyword>
<feature type="domain" description="Protein kinase" evidence="10">
    <location>
        <begin position="8"/>
        <end position="278"/>
    </location>
</feature>
<dbReference type="SUPFAM" id="SSF48403">
    <property type="entry name" value="Ankyrin repeat"/>
    <property type="match status" value="1"/>
</dbReference>
<sequence>MEGGKITFNRDAKLGEGAYGLVFRGEFEGRQVAVKRVLLNKINKTEEECLRKLKHPNIIKLFHSESDNDFRFYALELCDASLDQLFLGSDDPRKYNGPMPPHLEVFHQLALGLEYIHSNDLIHRDIKPENILISVRSTDRGDDVTIKWADFGLSKVVNERGTFTLSGIKGTEKWHAPESLKLLKNAQERKTRKLRGTVQSDVFVLCLVFGYLLLKGDHLYGSEGDNVEKNIKNGNPVNMQKINGKLREIYEDHLLTKMLEDDPNKRITSKEVVEQLNVIKKRLDEKEEELRQLLRTGDFSNARILKIKCFIGLGIDVNNDDGWNALHCLCRSNSSSNLKDAIQVLILLEIDVNAKDLNGWNALHCLCRYNSSSDLKDAIQVLILLEIDVNAKDLNGWNALHCLCRYNSSSDFLDVIKILVRQGIDAKAVNEFGWNALHHLCWNNSSANLLEAIEVLIQLGIDVNARDNAGRNALLHLCSNNSRTSLIDAMELLIQLGIDVNARDYNERNALHHLCRNGPSSSLKDAIQLLIRHGIEVISNGNDARYLLHKNDRIRDKDEILKHLEEAVFAQEYIQLLRRRSNSFDTN</sequence>
<keyword evidence="5" id="KW-0418">Kinase</keyword>
<dbReference type="GO" id="GO:0004674">
    <property type="term" value="F:protein serine/threonine kinase activity"/>
    <property type="evidence" value="ECO:0007669"/>
    <property type="project" value="UniProtKB-KW"/>
</dbReference>
<evidence type="ECO:0000313" key="11">
    <source>
        <dbReference type="EMBL" id="KZS11441.1"/>
    </source>
</evidence>
<keyword evidence="12" id="KW-1185">Reference proteome</keyword>
<dbReference type="GO" id="GO:0005524">
    <property type="term" value="F:ATP binding"/>
    <property type="evidence" value="ECO:0007669"/>
    <property type="project" value="UniProtKB-UniRule"/>
</dbReference>
<gene>
    <name evidence="11" type="ORF">APZ42_024214</name>
</gene>
<dbReference type="SMART" id="SM00220">
    <property type="entry name" value="S_TKc"/>
    <property type="match status" value="1"/>
</dbReference>
<comment type="caution">
    <text evidence="11">The sequence shown here is derived from an EMBL/GenBank/DDBJ whole genome shotgun (WGS) entry which is preliminary data.</text>
</comment>
<dbReference type="Pfam" id="PF00069">
    <property type="entry name" value="Pkinase"/>
    <property type="match status" value="1"/>
</dbReference>
<dbReference type="GO" id="GO:0036498">
    <property type="term" value="P:IRE1-mediated unfolded protein response"/>
    <property type="evidence" value="ECO:0007669"/>
    <property type="project" value="TreeGrafter"/>
</dbReference>
<dbReference type="FunFam" id="1.10.510.10:FF:001152">
    <property type="entry name" value="Uncharacterized protein"/>
    <property type="match status" value="1"/>
</dbReference>
<evidence type="ECO:0000256" key="5">
    <source>
        <dbReference type="ARBA" id="ARBA00022777"/>
    </source>
</evidence>
<dbReference type="Gene3D" id="1.10.510.10">
    <property type="entry name" value="Transferase(Phosphotransferase) domain 1"/>
    <property type="match status" value="1"/>
</dbReference>
<dbReference type="Gene3D" id="3.30.200.20">
    <property type="entry name" value="Phosphorylase Kinase, domain 1"/>
    <property type="match status" value="1"/>
</dbReference>
<dbReference type="InterPro" id="IPR000719">
    <property type="entry name" value="Prot_kinase_dom"/>
</dbReference>
<dbReference type="PROSITE" id="PS50088">
    <property type="entry name" value="ANK_REPEAT"/>
    <property type="match status" value="2"/>
</dbReference>
<dbReference type="InterPro" id="IPR036770">
    <property type="entry name" value="Ankyrin_rpt-contain_sf"/>
</dbReference>
<evidence type="ECO:0000256" key="7">
    <source>
        <dbReference type="PROSITE-ProRule" id="PRU00023"/>
    </source>
</evidence>
<keyword evidence="4 8" id="KW-0547">Nucleotide-binding</keyword>
<evidence type="ECO:0000256" key="8">
    <source>
        <dbReference type="PROSITE-ProRule" id="PRU10141"/>
    </source>
</evidence>
<proteinExistence type="predicted"/>
<dbReference type="GO" id="GO:0004521">
    <property type="term" value="F:RNA endonuclease activity"/>
    <property type="evidence" value="ECO:0007669"/>
    <property type="project" value="InterPro"/>
</dbReference>
<evidence type="ECO:0000259" key="10">
    <source>
        <dbReference type="PROSITE" id="PS50011"/>
    </source>
</evidence>
<dbReference type="EMBL" id="LRGB01001581">
    <property type="protein sequence ID" value="KZS11441.1"/>
    <property type="molecule type" value="Genomic_DNA"/>
</dbReference>
<evidence type="ECO:0000256" key="9">
    <source>
        <dbReference type="SAM" id="Coils"/>
    </source>
</evidence>
<dbReference type="InterPro" id="IPR017441">
    <property type="entry name" value="Protein_kinase_ATP_BS"/>
</dbReference>
<dbReference type="InterPro" id="IPR008271">
    <property type="entry name" value="Ser/Thr_kinase_AS"/>
</dbReference>
<dbReference type="GO" id="GO:1990604">
    <property type="term" value="C:IRE1-TRAF2-ASK1 complex"/>
    <property type="evidence" value="ECO:0007669"/>
    <property type="project" value="TreeGrafter"/>
</dbReference>